<keyword evidence="2 3" id="KW-0378">Hydrolase</keyword>
<dbReference type="PANTHER" id="PTHR21661:SF35">
    <property type="entry name" value="EPOXIDE HYDROLASE"/>
    <property type="match status" value="1"/>
</dbReference>
<evidence type="ECO:0000313" key="3">
    <source>
        <dbReference type="EMBL" id="KAK0747244.1"/>
    </source>
</evidence>
<evidence type="ECO:0000256" key="2">
    <source>
        <dbReference type="ARBA" id="ARBA00022801"/>
    </source>
</evidence>
<evidence type="ECO:0000313" key="4">
    <source>
        <dbReference type="Proteomes" id="UP001172159"/>
    </source>
</evidence>
<comment type="similarity">
    <text evidence="1">Belongs to the peptidase S33 family.</text>
</comment>
<dbReference type="EMBL" id="JAUKTV010000001">
    <property type="protein sequence ID" value="KAK0747244.1"/>
    <property type="molecule type" value="Genomic_DNA"/>
</dbReference>
<dbReference type="Proteomes" id="UP001172159">
    <property type="component" value="Unassembled WGS sequence"/>
</dbReference>
<evidence type="ECO:0000256" key="1">
    <source>
        <dbReference type="ARBA" id="ARBA00010088"/>
    </source>
</evidence>
<proteinExistence type="inferred from homology"/>
<dbReference type="AlphaFoldDB" id="A0AA40EXA2"/>
<organism evidence="3 4">
    <name type="scientific">Apiosordaria backusii</name>
    <dbReference type="NCBI Taxonomy" id="314023"/>
    <lineage>
        <taxon>Eukaryota</taxon>
        <taxon>Fungi</taxon>
        <taxon>Dikarya</taxon>
        <taxon>Ascomycota</taxon>
        <taxon>Pezizomycotina</taxon>
        <taxon>Sordariomycetes</taxon>
        <taxon>Sordariomycetidae</taxon>
        <taxon>Sordariales</taxon>
        <taxon>Lasiosphaeriaceae</taxon>
        <taxon>Apiosordaria</taxon>
    </lineage>
</organism>
<gene>
    <name evidence="3" type="ORF">B0T21DRAFT_379370</name>
</gene>
<sequence length="395" mass="44862">MRAEEVWYFRFNPPTTEDVDLAEYREEKLAQLEADVERYLRRAHISVLVRLCAQLLEKLELASFPERTPLSDDWAYGVPLNDIKRLYTALIHVDGFDPLKIHFVHKKASRQGAIPLLFCHGCDFIEVSKILPLLANPERDDQPCFDVVAPSLPNFGFSSAPSKPGFGTLSNSTYAECCHKLMPKLGYSRYVTQGGNWEYAITRSMGIKYGPAASSSLPATVLATKRKRTLARTKWFYEQGFAYNHVQSHNPSTIGPALRDSPVALLAWIYEKLHNWTDSYSWTDGKLLTWISIYQFSEAGPEAACRIYYEHVHPFLDMRLLQYNPGVKLGLSTFPRDLIVSPRHYGQTLGPVVLERRHEEGGHFAAWEVPKLLVDDVRAIFAGLMAQGELTVKVR</sequence>
<dbReference type="Gene3D" id="3.40.50.1820">
    <property type="entry name" value="alpha/beta hydrolase"/>
    <property type="match status" value="1"/>
</dbReference>
<keyword evidence="4" id="KW-1185">Reference proteome</keyword>
<protein>
    <submittedName>
        <fullName evidence="3">Alpha/Beta hydrolase protein</fullName>
    </submittedName>
</protein>
<accession>A0AA40EXA2</accession>
<dbReference type="GO" id="GO:0097176">
    <property type="term" value="P:epoxide metabolic process"/>
    <property type="evidence" value="ECO:0007669"/>
    <property type="project" value="TreeGrafter"/>
</dbReference>
<comment type="caution">
    <text evidence="3">The sequence shown here is derived from an EMBL/GenBank/DDBJ whole genome shotgun (WGS) entry which is preliminary data.</text>
</comment>
<dbReference type="GO" id="GO:0004301">
    <property type="term" value="F:epoxide hydrolase activity"/>
    <property type="evidence" value="ECO:0007669"/>
    <property type="project" value="TreeGrafter"/>
</dbReference>
<dbReference type="InterPro" id="IPR029058">
    <property type="entry name" value="AB_hydrolase_fold"/>
</dbReference>
<reference evidence="3" key="1">
    <citation type="submission" date="2023-06" db="EMBL/GenBank/DDBJ databases">
        <title>Genome-scale phylogeny and comparative genomics of the fungal order Sordariales.</title>
        <authorList>
            <consortium name="Lawrence Berkeley National Laboratory"/>
            <person name="Hensen N."/>
            <person name="Bonometti L."/>
            <person name="Westerberg I."/>
            <person name="Brannstrom I.O."/>
            <person name="Guillou S."/>
            <person name="Cros-Aarteil S."/>
            <person name="Calhoun S."/>
            <person name="Haridas S."/>
            <person name="Kuo A."/>
            <person name="Mondo S."/>
            <person name="Pangilinan J."/>
            <person name="Riley R."/>
            <person name="Labutti K."/>
            <person name="Andreopoulos B."/>
            <person name="Lipzen A."/>
            <person name="Chen C."/>
            <person name="Yanf M."/>
            <person name="Daum C."/>
            <person name="Ng V."/>
            <person name="Clum A."/>
            <person name="Steindorff A."/>
            <person name="Ohm R."/>
            <person name="Martin F."/>
            <person name="Silar P."/>
            <person name="Natvig D."/>
            <person name="Lalanne C."/>
            <person name="Gautier V."/>
            <person name="Ament-Velasquez S.L."/>
            <person name="Kruys A."/>
            <person name="Hutchinson M.I."/>
            <person name="Powell A.J."/>
            <person name="Barry K."/>
            <person name="Miller A.N."/>
            <person name="Grigoriev I.V."/>
            <person name="Debuchy R."/>
            <person name="Gladieux P."/>
            <person name="Thoren M.H."/>
            <person name="Johannesson H."/>
        </authorList>
    </citation>
    <scope>NUCLEOTIDE SEQUENCE</scope>
    <source>
        <strain evidence="3">CBS 540.89</strain>
    </source>
</reference>
<dbReference type="SUPFAM" id="SSF53474">
    <property type="entry name" value="alpha/beta-Hydrolases"/>
    <property type="match status" value="1"/>
</dbReference>
<dbReference type="PANTHER" id="PTHR21661">
    <property type="entry name" value="EPOXIDE HYDROLASE 1-RELATED"/>
    <property type="match status" value="1"/>
</dbReference>
<name>A0AA40EXA2_9PEZI</name>